<protein>
    <submittedName>
        <fullName evidence="4">RHS repeat-associated core domain-containing protein</fullName>
    </submittedName>
</protein>
<evidence type="ECO:0000256" key="2">
    <source>
        <dbReference type="SAM" id="SignalP"/>
    </source>
</evidence>
<dbReference type="Gene3D" id="2.180.10.10">
    <property type="entry name" value="RHS repeat-associated core"/>
    <property type="match status" value="1"/>
</dbReference>
<dbReference type="PANTHER" id="PTHR32305">
    <property type="match status" value="1"/>
</dbReference>
<dbReference type="InterPro" id="IPR050708">
    <property type="entry name" value="T6SS_VgrG/RHS"/>
</dbReference>
<evidence type="ECO:0000256" key="1">
    <source>
        <dbReference type="ARBA" id="ARBA00022737"/>
    </source>
</evidence>
<name>A0ABV0C8N2_9GAMM</name>
<dbReference type="PANTHER" id="PTHR32305:SF15">
    <property type="entry name" value="PROTEIN RHSA-RELATED"/>
    <property type="match status" value="1"/>
</dbReference>
<feature type="domain" description="Teneurin-like YD-shell" evidence="3">
    <location>
        <begin position="33"/>
        <end position="111"/>
    </location>
</feature>
<feature type="chain" id="PRO_5045492883" evidence="2">
    <location>
        <begin position="20"/>
        <end position="317"/>
    </location>
</feature>
<sequence length="317" mass="33878">MNGLSLLLIRAVLTVVVLAACVAPAAAQEVVEYIHTDALGSPVAITDASGNVIERTVYEPYGAVVNRPLKDGPGYTGHVTDSGTGLSYMQQRYYDVETGAFLSADPIASSVAAFGRYAYALGNPYRFLDPDGRQAKDARQAITGSKIKNNGIAAGVRVAAIGGALPSGFTKENAQARYDAMKGVVDATKVKMESIPNANSDSAAKIFSKVYQKYSVRFGWEVSAEIVMKNSGAFHLSDIGISSQVRDVDWLGGTAGRPLVGGINIHTHPALDGYNRAYSPFSYWDVETYKKTNSINYVSDPSGVYRLNKDGVSEVVK</sequence>
<comment type="caution">
    <text evidence="4">The sequence shown here is derived from an EMBL/GenBank/DDBJ whole genome shotgun (WGS) entry which is preliminary data.</text>
</comment>
<accession>A0ABV0C8N2</accession>
<dbReference type="RefSeq" id="WP_346469840.1">
    <property type="nucleotide sequence ID" value="NZ_JBDJOF010000024.1"/>
</dbReference>
<keyword evidence="2" id="KW-0732">Signal</keyword>
<keyword evidence="1" id="KW-0677">Repeat</keyword>
<dbReference type="Pfam" id="PF25023">
    <property type="entry name" value="TEN_YD-shell"/>
    <property type="match status" value="1"/>
</dbReference>
<dbReference type="InterPro" id="IPR022385">
    <property type="entry name" value="Rhs_assc_core"/>
</dbReference>
<dbReference type="NCBIfam" id="TIGR03696">
    <property type="entry name" value="Rhs_assc_core"/>
    <property type="match status" value="1"/>
</dbReference>
<evidence type="ECO:0000313" key="4">
    <source>
        <dbReference type="EMBL" id="MEN5390684.1"/>
    </source>
</evidence>
<dbReference type="EMBL" id="JBDJOF010000024">
    <property type="protein sequence ID" value="MEN5390684.1"/>
    <property type="molecule type" value="Genomic_DNA"/>
</dbReference>
<evidence type="ECO:0000259" key="3">
    <source>
        <dbReference type="Pfam" id="PF25023"/>
    </source>
</evidence>
<organism evidence="4 5">
    <name type="scientific">Stenotrophomonas hibiscicola</name>
    <dbReference type="NCBI Taxonomy" id="86189"/>
    <lineage>
        <taxon>Bacteria</taxon>
        <taxon>Pseudomonadati</taxon>
        <taxon>Pseudomonadota</taxon>
        <taxon>Gammaproteobacteria</taxon>
        <taxon>Lysobacterales</taxon>
        <taxon>Lysobacteraceae</taxon>
        <taxon>Stenotrophomonas</taxon>
        <taxon>Stenotrophomonas maltophilia group</taxon>
    </lineage>
</organism>
<proteinExistence type="predicted"/>
<dbReference type="InterPro" id="IPR056823">
    <property type="entry name" value="TEN-like_YD-shell"/>
</dbReference>
<feature type="signal peptide" evidence="2">
    <location>
        <begin position="1"/>
        <end position="19"/>
    </location>
</feature>
<evidence type="ECO:0000313" key="5">
    <source>
        <dbReference type="Proteomes" id="UP001400166"/>
    </source>
</evidence>
<keyword evidence="5" id="KW-1185">Reference proteome</keyword>
<dbReference type="Proteomes" id="UP001400166">
    <property type="component" value="Unassembled WGS sequence"/>
</dbReference>
<reference evidence="4 5" key="1">
    <citation type="submission" date="2024-04" db="EMBL/GenBank/DDBJ databases">
        <title>WGS of bacteria from Torrens River.</title>
        <authorList>
            <person name="Wyrsch E.R."/>
            <person name="Drigo B."/>
        </authorList>
    </citation>
    <scope>NUCLEOTIDE SEQUENCE [LARGE SCALE GENOMIC DNA]</scope>
    <source>
        <strain evidence="4 5">TWI153</strain>
    </source>
</reference>
<gene>
    <name evidence="4" type="ORF">ABE587_12740</name>
</gene>